<reference evidence="1 2" key="1">
    <citation type="submission" date="2020-08" db="EMBL/GenBank/DDBJ databases">
        <title>Genomic Encyclopedia of Type Strains, Phase IV (KMG-IV): sequencing the most valuable type-strain genomes for metagenomic binning, comparative biology and taxonomic classification.</title>
        <authorList>
            <person name="Goeker M."/>
        </authorList>
    </citation>
    <scope>NUCLEOTIDE SEQUENCE [LARGE SCALE GENOMIC DNA]</scope>
    <source>
        <strain evidence="1 2">DSM 28570</strain>
    </source>
</reference>
<dbReference type="EMBL" id="JACHEO010000012">
    <property type="protein sequence ID" value="MBB5348510.1"/>
    <property type="molecule type" value="Genomic_DNA"/>
</dbReference>
<protein>
    <submittedName>
        <fullName evidence="1">Uncharacterized protein</fullName>
    </submittedName>
</protein>
<organism evidence="1 2">
    <name type="scientific">Desulfoprunum benzoelyticum</name>
    <dbReference type="NCBI Taxonomy" id="1506996"/>
    <lineage>
        <taxon>Bacteria</taxon>
        <taxon>Pseudomonadati</taxon>
        <taxon>Thermodesulfobacteriota</taxon>
        <taxon>Desulfobulbia</taxon>
        <taxon>Desulfobulbales</taxon>
        <taxon>Desulfobulbaceae</taxon>
        <taxon>Desulfoprunum</taxon>
    </lineage>
</organism>
<sequence>MSNTAGEPWFAATPARKKSIFNFKASGNRNPRPVPIAALARVDPTLPGMPDLYFTGRNVYCFSTDGHFVFFILEKDNILSHLEDDPAHRRPRGDCRSIPA</sequence>
<gene>
    <name evidence="1" type="ORF">HNQ81_002246</name>
</gene>
<proteinExistence type="predicted"/>
<dbReference type="Proteomes" id="UP000539642">
    <property type="component" value="Unassembled WGS sequence"/>
</dbReference>
<evidence type="ECO:0000313" key="1">
    <source>
        <dbReference type="EMBL" id="MBB5348510.1"/>
    </source>
</evidence>
<evidence type="ECO:0000313" key="2">
    <source>
        <dbReference type="Proteomes" id="UP000539642"/>
    </source>
</evidence>
<accession>A0A840V3S5</accession>
<dbReference type="AlphaFoldDB" id="A0A840V3S5"/>
<name>A0A840V3S5_9BACT</name>
<keyword evidence="2" id="KW-1185">Reference proteome</keyword>
<dbReference type="RefSeq" id="WP_183351316.1">
    <property type="nucleotide sequence ID" value="NZ_JACHEO010000012.1"/>
</dbReference>
<comment type="caution">
    <text evidence="1">The sequence shown here is derived from an EMBL/GenBank/DDBJ whole genome shotgun (WGS) entry which is preliminary data.</text>
</comment>